<comment type="catalytic activity">
    <reaction evidence="1 16">
        <text>(R)-pantothenate + ATP = (R)-4'-phosphopantothenate + ADP + H(+)</text>
        <dbReference type="Rhea" id="RHEA:16373"/>
        <dbReference type="ChEBI" id="CHEBI:10986"/>
        <dbReference type="ChEBI" id="CHEBI:15378"/>
        <dbReference type="ChEBI" id="CHEBI:29032"/>
        <dbReference type="ChEBI" id="CHEBI:30616"/>
        <dbReference type="ChEBI" id="CHEBI:456216"/>
        <dbReference type="EC" id="2.7.1.33"/>
    </reaction>
</comment>
<feature type="binding site" evidence="16">
    <location>
        <begin position="88"/>
        <end position="91"/>
    </location>
    <ligand>
        <name>substrate</name>
    </ligand>
</feature>
<keyword evidence="11 16" id="KW-0067">ATP-binding</keyword>
<feature type="active site" description="Proton acceptor" evidence="16">
    <location>
        <position position="90"/>
    </location>
</feature>
<reference evidence="17 18" key="1">
    <citation type="submission" date="2018-10" db="EMBL/GenBank/DDBJ databases">
        <title>Genomic Encyclopedia of Type Strains, Phase IV (KMG-IV): sequencing the most valuable type-strain genomes for metagenomic binning, comparative biology and taxonomic classification.</title>
        <authorList>
            <person name="Goeker M."/>
        </authorList>
    </citation>
    <scope>NUCLEOTIDE SEQUENCE [LARGE SCALE GENOMIC DNA]</scope>
    <source>
        <strain evidence="17 18">DSM 25080</strain>
    </source>
</reference>
<comment type="subunit">
    <text evidence="5 16">Homodimer.</text>
</comment>
<keyword evidence="12 16" id="KW-0630">Potassium</keyword>
<accession>A0A3M0A1H5</accession>
<comment type="cofactor">
    <cofactor evidence="2">
        <name>K(+)</name>
        <dbReference type="ChEBI" id="CHEBI:29103"/>
    </cofactor>
</comment>
<gene>
    <name evidence="16" type="primary">coaX</name>
    <name evidence="17" type="ORF">DFR27_2406</name>
</gene>
<evidence type="ECO:0000256" key="9">
    <source>
        <dbReference type="ARBA" id="ARBA00022741"/>
    </source>
</evidence>
<dbReference type="GO" id="GO:0005737">
    <property type="term" value="C:cytoplasm"/>
    <property type="evidence" value="ECO:0007669"/>
    <property type="project" value="UniProtKB-SubCell"/>
</dbReference>
<comment type="pathway">
    <text evidence="4 16">Cofactor biosynthesis; coenzyme A biosynthesis; CoA from (R)-pantothenate: step 1/5.</text>
</comment>
<feature type="binding site" evidence="16">
    <location>
        <begin position="6"/>
        <end position="13"/>
    </location>
    <ligand>
        <name>ATP</name>
        <dbReference type="ChEBI" id="CHEBI:30616"/>
    </ligand>
</feature>
<evidence type="ECO:0000256" key="1">
    <source>
        <dbReference type="ARBA" id="ARBA00001206"/>
    </source>
</evidence>
<dbReference type="InterPro" id="IPR004619">
    <property type="entry name" value="Type_III_PanK"/>
</dbReference>
<evidence type="ECO:0000256" key="16">
    <source>
        <dbReference type="HAMAP-Rule" id="MF_01274"/>
    </source>
</evidence>
<evidence type="ECO:0000256" key="10">
    <source>
        <dbReference type="ARBA" id="ARBA00022777"/>
    </source>
</evidence>
<dbReference type="PANTHER" id="PTHR34265">
    <property type="entry name" value="TYPE III PANTOTHENATE KINASE"/>
    <property type="match status" value="1"/>
</dbReference>
<evidence type="ECO:0000313" key="17">
    <source>
        <dbReference type="EMBL" id="RMA78467.1"/>
    </source>
</evidence>
<dbReference type="CDD" id="cd24015">
    <property type="entry name" value="ASKHA_NBD_PanK-III"/>
    <property type="match status" value="1"/>
</dbReference>
<dbReference type="GO" id="GO:0005524">
    <property type="term" value="F:ATP binding"/>
    <property type="evidence" value="ECO:0007669"/>
    <property type="project" value="UniProtKB-UniRule"/>
</dbReference>
<organism evidence="17 18">
    <name type="scientific">Umboniibacter marinipuniceus</name>
    <dbReference type="NCBI Taxonomy" id="569599"/>
    <lineage>
        <taxon>Bacteria</taxon>
        <taxon>Pseudomonadati</taxon>
        <taxon>Pseudomonadota</taxon>
        <taxon>Gammaproteobacteria</taxon>
        <taxon>Cellvibrionales</taxon>
        <taxon>Cellvibrionaceae</taxon>
        <taxon>Umboniibacter</taxon>
    </lineage>
</organism>
<feature type="binding site" evidence="16">
    <location>
        <position position="81"/>
    </location>
    <ligand>
        <name>substrate</name>
    </ligand>
</feature>
<evidence type="ECO:0000256" key="5">
    <source>
        <dbReference type="ARBA" id="ARBA00011738"/>
    </source>
</evidence>
<comment type="caution">
    <text evidence="17">The sequence shown here is derived from an EMBL/GenBank/DDBJ whole genome shotgun (WGS) entry which is preliminary data.</text>
</comment>
<keyword evidence="9 16" id="KW-0547">Nucleotide-binding</keyword>
<dbReference type="GO" id="GO:0015937">
    <property type="term" value="P:coenzyme A biosynthetic process"/>
    <property type="evidence" value="ECO:0007669"/>
    <property type="project" value="UniProtKB-UniRule"/>
</dbReference>
<keyword evidence="8 16" id="KW-0808">Transferase</keyword>
<dbReference type="SUPFAM" id="SSF53067">
    <property type="entry name" value="Actin-like ATPase domain"/>
    <property type="match status" value="2"/>
</dbReference>
<dbReference type="Pfam" id="PF03309">
    <property type="entry name" value="Pan_kinase"/>
    <property type="match status" value="1"/>
</dbReference>
<dbReference type="OrthoDB" id="9781305at2"/>
<dbReference type="InterPro" id="IPR043129">
    <property type="entry name" value="ATPase_NBD"/>
</dbReference>
<keyword evidence="7 16" id="KW-0963">Cytoplasm</keyword>
<evidence type="ECO:0000256" key="12">
    <source>
        <dbReference type="ARBA" id="ARBA00022958"/>
    </source>
</evidence>
<evidence type="ECO:0000256" key="13">
    <source>
        <dbReference type="ARBA" id="ARBA00022993"/>
    </source>
</evidence>
<comment type="function">
    <text evidence="16">Catalyzes the phosphorylation of pantothenate (Pan), the first step in CoA biosynthesis.</text>
</comment>
<evidence type="ECO:0000256" key="2">
    <source>
        <dbReference type="ARBA" id="ARBA00001958"/>
    </source>
</evidence>
<dbReference type="Proteomes" id="UP000267187">
    <property type="component" value="Unassembled WGS sequence"/>
</dbReference>
<dbReference type="UniPathway" id="UPA00241">
    <property type="reaction ID" value="UER00352"/>
</dbReference>
<keyword evidence="13 16" id="KW-0173">Coenzyme A biosynthesis</keyword>
<evidence type="ECO:0000256" key="8">
    <source>
        <dbReference type="ARBA" id="ARBA00022679"/>
    </source>
</evidence>
<dbReference type="AlphaFoldDB" id="A0A3M0A1H5"/>
<dbReference type="Gene3D" id="3.30.420.40">
    <property type="match status" value="2"/>
</dbReference>
<protein>
    <recommendedName>
        <fullName evidence="15 16">Type III pantothenate kinase</fullName>
        <ecNumber evidence="6 16">2.7.1.33</ecNumber>
    </recommendedName>
    <alternativeName>
        <fullName evidence="16">PanK-III</fullName>
    </alternativeName>
    <alternativeName>
        <fullName evidence="16">Pantothenic acid kinase</fullName>
    </alternativeName>
</protein>
<dbReference type="GO" id="GO:0004594">
    <property type="term" value="F:pantothenate kinase activity"/>
    <property type="evidence" value="ECO:0007669"/>
    <property type="project" value="UniProtKB-UniRule"/>
</dbReference>
<comment type="cofactor">
    <cofactor evidence="16">
        <name>NH4(+)</name>
        <dbReference type="ChEBI" id="CHEBI:28938"/>
    </cofactor>
    <cofactor evidence="16">
        <name>K(+)</name>
        <dbReference type="ChEBI" id="CHEBI:29103"/>
    </cofactor>
    <text evidence="16">A monovalent cation. Ammonium or potassium.</text>
</comment>
<comment type="subcellular location">
    <subcellularLocation>
        <location evidence="3 16">Cytoplasm</location>
    </subcellularLocation>
</comment>
<sequence length="229" mass="24657">MTLYLDIGNTWIKYQLERPGLAPQQGRVESLNDIDEPVDKLVFASVRTKQATRALLSCFLARGVPCYEAYVSSSAELSCDYDTPATLGIDRWLAALAAQQRFGDCIVADAGTALTVDWVSGGRYRGGVIVQGLQQSVNNLLSGTHLVGEVSFDSLPCVPTNTAHAVGLGAMAQAEGLIDGLRVRWQTDAPLVLTGGDAPNLIRFMDGRAEYCPNLVIEGLKKASLREVK</sequence>
<evidence type="ECO:0000256" key="3">
    <source>
        <dbReference type="ARBA" id="ARBA00004496"/>
    </source>
</evidence>
<name>A0A3M0A1H5_9GAMM</name>
<evidence type="ECO:0000256" key="6">
    <source>
        <dbReference type="ARBA" id="ARBA00012102"/>
    </source>
</evidence>
<evidence type="ECO:0000256" key="7">
    <source>
        <dbReference type="ARBA" id="ARBA00022490"/>
    </source>
</evidence>
<evidence type="ECO:0000313" key="18">
    <source>
        <dbReference type="Proteomes" id="UP000267187"/>
    </source>
</evidence>
<feature type="binding site" evidence="16">
    <location>
        <position position="109"/>
    </location>
    <ligand>
        <name>K(+)</name>
        <dbReference type="ChEBI" id="CHEBI:29103"/>
    </ligand>
</feature>
<keyword evidence="10 16" id="KW-0418">Kinase</keyword>
<keyword evidence="18" id="KW-1185">Reference proteome</keyword>
<dbReference type="GO" id="GO:0046872">
    <property type="term" value="F:metal ion binding"/>
    <property type="evidence" value="ECO:0007669"/>
    <property type="project" value="UniProtKB-KW"/>
</dbReference>
<feature type="binding site" evidence="16">
    <location>
        <position position="112"/>
    </location>
    <ligand>
        <name>ATP</name>
        <dbReference type="ChEBI" id="CHEBI:30616"/>
    </ligand>
</feature>
<dbReference type="EC" id="2.7.1.33" evidence="6 16"/>
<evidence type="ECO:0000256" key="14">
    <source>
        <dbReference type="ARBA" id="ARBA00038036"/>
    </source>
</evidence>
<evidence type="ECO:0000256" key="4">
    <source>
        <dbReference type="ARBA" id="ARBA00005225"/>
    </source>
</evidence>
<keyword evidence="16" id="KW-0479">Metal-binding</keyword>
<comment type="similarity">
    <text evidence="14 16">Belongs to the type III pantothenate kinase family.</text>
</comment>
<dbReference type="HAMAP" id="MF_01274">
    <property type="entry name" value="Pantothen_kinase_3"/>
    <property type="match status" value="1"/>
</dbReference>
<evidence type="ECO:0000256" key="15">
    <source>
        <dbReference type="ARBA" id="ARBA00040883"/>
    </source>
</evidence>
<dbReference type="RefSeq" id="WP_121877705.1">
    <property type="nucleotide sequence ID" value="NZ_REFJ01000006.1"/>
</dbReference>
<feature type="binding site" evidence="16">
    <location>
        <position position="162"/>
    </location>
    <ligand>
        <name>substrate</name>
    </ligand>
</feature>
<dbReference type="NCBIfam" id="TIGR00671">
    <property type="entry name" value="baf"/>
    <property type="match status" value="1"/>
</dbReference>
<evidence type="ECO:0000256" key="11">
    <source>
        <dbReference type="ARBA" id="ARBA00022840"/>
    </source>
</evidence>
<proteinExistence type="inferred from homology"/>
<dbReference type="EMBL" id="REFJ01000006">
    <property type="protein sequence ID" value="RMA78467.1"/>
    <property type="molecule type" value="Genomic_DNA"/>
</dbReference>
<dbReference type="PANTHER" id="PTHR34265:SF1">
    <property type="entry name" value="TYPE III PANTOTHENATE KINASE"/>
    <property type="match status" value="1"/>
</dbReference>